<gene>
    <name evidence="4" type="ORF">R3P38DRAFT_2848666</name>
</gene>
<evidence type="ECO:0000256" key="1">
    <source>
        <dbReference type="PIRSR" id="PIRSR632852-1"/>
    </source>
</evidence>
<dbReference type="GO" id="GO:0006307">
    <property type="term" value="P:DNA alkylation repair"/>
    <property type="evidence" value="ECO:0007669"/>
    <property type="project" value="TreeGrafter"/>
</dbReference>
<keyword evidence="5" id="KW-1185">Reference proteome</keyword>
<feature type="binding site" evidence="1">
    <location>
        <begin position="819"/>
        <end position="821"/>
    </location>
    <ligand>
        <name>substrate</name>
    </ligand>
</feature>
<dbReference type="PANTHER" id="PTHR31573:SF4">
    <property type="entry name" value="FE2OG DIOXYGENASE DOMAIN-CONTAINING PROTEIN"/>
    <property type="match status" value="1"/>
</dbReference>
<evidence type="ECO:0000259" key="3">
    <source>
        <dbReference type="Pfam" id="PF13532"/>
    </source>
</evidence>
<accession>A0AAW0DVT8</accession>
<dbReference type="EMBL" id="JAWWNJ010000005">
    <property type="protein sequence ID" value="KAK7055715.1"/>
    <property type="molecule type" value="Genomic_DNA"/>
</dbReference>
<dbReference type="InterPro" id="IPR032852">
    <property type="entry name" value="ALKBH2"/>
</dbReference>
<dbReference type="AlphaFoldDB" id="A0AAW0DVT8"/>
<dbReference type="Proteomes" id="UP001362999">
    <property type="component" value="Unassembled WGS sequence"/>
</dbReference>
<proteinExistence type="predicted"/>
<dbReference type="GO" id="GO:0035516">
    <property type="term" value="F:broad specificity oxidative DNA demethylase activity"/>
    <property type="evidence" value="ECO:0007669"/>
    <property type="project" value="TreeGrafter"/>
</dbReference>
<feature type="binding site" evidence="1">
    <location>
        <position position="876"/>
    </location>
    <ligand>
        <name>2-oxoglutarate</name>
        <dbReference type="ChEBI" id="CHEBI:16810"/>
    </ligand>
</feature>
<feature type="domain" description="Alpha-ketoglutarate-dependent dioxygenase AlkB-like" evidence="3">
    <location>
        <begin position="813"/>
        <end position="944"/>
    </location>
</feature>
<dbReference type="GO" id="GO:0008198">
    <property type="term" value="F:ferrous iron binding"/>
    <property type="evidence" value="ECO:0007669"/>
    <property type="project" value="TreeGrafter"/>
</dbReference>
<reference evidence="4 5" key="1">
    <citation type="journal article" date="2024" name="J Genomics">
        <title>Draft genome sequencing and assembly of Favolaschia claudopus CIRM-BRFM 2984 isolated from oak limbs.</title>
        <authorList>
            <person name="Navarro D."/>
            <person name="Drula E."/>
            <person name="Chaduli D."/>
            <person name="Cazenave R."/>
            <person name="Ahrendt S."/>
            <person name="Wang J."/>
            <person name="Lipzen A."/>
            <person name="Daum C."/>
            <person name="Barry K."/>
            <person name="Grigoriev I.V."/>
            <person name="Favel A."/>
            <person name="Rosso M.N."/>
            <person name="Martin F."/>
        </authorList>
    </citation>
    <scope>NUCLEOTIDE SEQUENCE [LARGE SCALE GENOMIC DNA]</scope>
    <source>
        <strain evidence="4 5">CIRM-BRFM 2984</strain>
    </source>
</reference>
<dbReference type="SUPFAM" id="SSF51197">
    <property type="entry name" value="Clavaminate synthase-like"/>
    <property type="match status" value="1"/>
</dbReference>
<evidence type="ECO:0000313" key="4">
    <source>
        <dbReference type="EMBL" id="KAK7055715.1"/>
    </source>
</evidence>
<sequence length="961" mass="108113">MRSPCCLEDRALLLDAPFVNEFARRRTRLEKQDPTAFLDRVSELLQKQPNWETVVEEWIGFGFESTKVHHNYPLRNKKKHDERRLAIFVKFFWYLYTEEDAMKYLRSQKLSGYVQRGPYVKEESIDIAFPESPLSMLSDDSPTLSHDAAIVDISAIPAIDHHVSPVDASEQYSVPEQDGIAPMVPQYEADASTLLEGDPGTSHCLLSNTLPREAFWPGPNASAAPTSPPQTRAVEEELPPVGLYAPNTSAAEAEFMLHPRPKTPENPPPPKRGRGRPRKPHPVSVTETTAPAIHPLIRPRSPDRLPLVPVSLDNVVKVKTEAAEDNSVHEVLKNWLDRPDIKPAHEVGEEMNLVDLTQEPMLPKPPLHRLPPIWAKARQEVCEAFQWFRSYQGGVYQNNGTVKGYFLSAFSAQRDRFVCDGKLIISHGGGKAESSRKDGPTVISRAAEDQRMDDSSVRALLENYRRAQPLVLLIDDKYSSFPFDLSSRGVYMAVLGFYRIIHAWAEYQPSTSNANGRVVRWKFAFQWCAGQDEPWWLEQMNSMDAAEVGTAGVDATPPNQNMEVFAPVAVPITPSPLKPANLYFTCRHCGKDSPLVYSAKACLNPTCHVFWMVSHNTFLPVKLDYNPDFLSLIDPRPLPLSFCGTLLPKAPSPAPRNGITTSYAYSRGWHCRKCGRLACRSAWEHYQCPNCKDTLKIIGQIRPAIKFLSIQPPIPETKEGPDSFILDREVRRYPVVVFNTSNRGDVATRLTFELPEDKGRIHLIKAPRMSNLEADNIFEAYQQQAAEGTLLFRRWPLRSHKLRGPLLTNYFSQNSGETYQYVGGTDNTVPFDRAPSAVVQARDLIERRLKEALGVDHKFNEVLSAAYMEQQKMAFHSDSEKGLGPVVAGLSMGSPALMHFRRLLKYVGPDEARTNALTVILRHGDVLVMEGAGVQDFYEHTVVPCNFRIAATARWIQPNHA</sequence>
<name>A0AAW0DVT8_9AGAR</name>
<comment type="caution">
    <text evidence="4">The sequence shown here is derived from an EMBL/GenBank/DDBJ whole genome shotgun (WGS) entry which is preliminary data.</text>
</comment>
<dbReference type="Pfam" id="PF13532">
    <property type="entry name" value="2OG-FeII_Oxy_2"/>
    <property type="match status" value="1"/>
</dbReference>
<feature type="region of interest" description="Disordered" evidence="2">
    <location>
        <begin position="256"/>
        <end position="286"/>
    </location>
</feature>
<dbReference type="InterPro" id="IPR027450">
    <property type="entry name" value="AlkB-like"/>
</dbReference>
<dbReference type="PANTHER" id="PTHR31573">
    <property type="entry name" value="ALPHA-KETOGLUTARATE-DEPENDENT DIOXYGENASE ALKB HOMOLOG 2"/>
    <property type="match status" value="1"/>
</dbReference>
<evidence type="ECO:0000313" key="5">
    <source>
        <dbReference type="Proteomes" id="UP001362999"/>
    </source>
</evidence>
<dbReference type="InterPro" id="IPR037151">
    <property type="entry name" value="AlkB-like_sf"/>
</dbReference>
<organism evidence="4 5">
    <name type="scientific">Favolaschia claudopus</name>
    <dbReference type="NCBI Taxonomy" id="2862362"/>
    <lineage>
        <taxon>Eukaryota</taxon>
        <taxon>Fungi</taxon>
        <taxon>Dikarya</taxon>
        <taxon>Basidiomycota</taxon>
        <taxon>Agaricomycotina</taxon>
        <taxon>Agaricomycetes</taxon>
        <taxon>Agaricomycetidae</taxon>
        <taxon>Agaricales</taxon>
        <taxon>Marasmiineae</taxon>
        <taxon>Mycenaceae</taxon>
        <taxon>Favolaschia</taxon>
    </lineage>
</organism>
<protein>
    <submittedName>
        <fullName evidence="4">2OG-FeII-Oxy-2 domain-containing protein</fullName>
    </submittedName>
</protein>
<feature type="binding site" evidence="1">
    <location>
        <position position="867"/>
    </location>
    <ligand>
        <name>2-oxoglutarate</name>
        <dbReference type="ChEBI" id="CHEBI:16810"/>
    </ligand>
</feature>
<dbReference type="GO" id="GO:0051747">
    <property type="term" value="F:cytosine C-5 DNA demethylase activity"/>
    <property type="evidence" value="ECO:0007669"/>
    <property type="project" value="TreeGrafter"/>
</dbReference>
<feature type="binding site" evidence="1">
    <location>
        <position position="940"/>
    </location>
    <ligand>
        <name>2-oxoglutarate</name>
        <dbReference type="ChEBI" id="CHEBI:16810"/>
    </ligand>
</feature>
<evidence type="ECO:0000256" key="2">
    <source>
        <dbReference type="SAM" id="MobiDB-lite"/>
    </source>
</evidence>
<dbReference type="Gene3D" id="2.60.120.590">
    <property type="entry name" value="Alpha-ketoglutarate-dependent dioxygenase AlkB-like"/>
    <property type="match status" value="1"/>
</dbReference>
<feature type="compositionally biased region" description="Basic residues" evidence="2">
    <location>
        <begin position="271"/>
        <end position="281"/>
    </location>
</feature>